<dbReference type="GO" id="GO:0005886">
    <property type="term" value="C:plasma membrane"/>
    <property type="evidence" value="ECO:0007669"/>
    <property type="project" value="UniProtKB-SubCell"/>
</dbReference>
<feature type="transmembrane region" description="Helical" evidence="7">
    <location>
        <begin position="168"/>
        <end position="187"/>
    </location>
</feature>
<dbReference type="GO" id="GO:0003954">
    <property type="term" value="F:NADH dehydrogenase activity"/>
    <property type="evidence" value="ECO:0007669"/>
    <property type="project" value="TreeGrafter"/>
</dbReference>
<evidence type="ECO:0000313" key="10">
    <source>
        <dbReference type="EMBL" id="PLT31713.1"/>
    </source>
</evidence>
<dbReference type="Pfam" id="PF00662">
    <property type="entry name" value="Proton_antipo_N"/>
    <property type="match status" value="1"/>
</dbReference>
<gene>
    <name evidence="10" type="ORF">CUU66_00680</name>
</gene>
<dbReference type="NCBIfam" id="NF005141">
    <property type="entry name" value="PRK06590.1"/>
    <property type="match status" value="1"/>
</dbReference>
<evidence type="ECO:0000256" key="6">
    <source>
        <dbReference type="RuleBase" id="RU000320"/>
    </source>
</evidence>
<comment type="caution">
    <text evidence="10">The sequence shown here is derived from an EMBL/GenBank/DDBJ whole genome shotgun (WGS) entry which is preliminary data.</text>
</comment>
<dbReference type="AlphaFoldDB" id="A0A2N5MBJ4"/>
<feature type="domain" description="NADH:quinone oxidoreductase/Mrp antiporter transmembrane" evidence="8">
    <location>
        <begin position="130"/>
        <end position="419"/>
    </location>
</feature>
<evidence type="ECO:0000256" key="2">
    <source>
        <dbReference type="ARBA" id="ARBA00008483"/>
    </source>
</evidence>
<feature type="domain" description="NADH-Ubiquinone oxidoreductase (complex I) chain 5 N-terminal" evidence="9">
    <location>
        <begin position="64"/>
        <end position="114"/>
    </location>
</feature>
<comment type="subcellular location">
    <subcellularLocation>
        <location evidence="1">Cell membrane</location>
        <topology evidence="1">Multi-pass membrane protein</topology>
    </subcellularLocation>
    <subcellularLocation>
        <location evidence="6">Membrane</location>
        <topology evidence="6">Multi-pass membrane protein</topology>
    </subcellularLocation>
</comment>
<dbReference type="GO" id="GO:0008137">
    <property type="term" value="F:NADH dehydrogenase (ubiquinone) activity"/>
    <property type="evidence" value="ECO:0007669"/>
    <property type="project" value="InterPro"/>
</dbReference>
<feature type="transmembrane region" description="Helical" evidence="7">
    <location>
        <begin position="275"/>
        <end position="296"/>
    </location>
</feature>
<accession>A0A2N5MBJ4</accession>
<feature type="transmembrane region" description="Helical" evidence="7">
    <location>
        <begin position="303"/>
        <end position="325"/>
    </location>
</feature>
<feature type="transmembrane region" description="Helical" evidence="7">
    <location>
        <begin position="136"/>
        <end position="156"/>
    </location>
</feature>
<feature type="transmembrane region" description="Helical" evidence="7">
    <location>
        <begin position="207"/>
        <end position="224"/>
    </location>
</feature>
<dbReference type="EMBL" id="PGUY01000002">
    <property type="protein sequence ID" value="PLT31713.1"/>
    <property type="molecule type" value="Genomic_DNA"/>
</dbReference>
<dbReference type="InterPro" id="IPR003945">
    <property type="entry name" value="NU5C-like"/>
</dbReference>
<dbReference type="OrthoDB" id="9807568at2"/>
<feature type="transmembrane region" description="Helical" evidence="7">
    <location>
        <begin position="495"/>
        <end position="516"/>
    </location>
</feature>
<evidence type="ECO:0000256" key="5">
    <source>
        <dbReference type="ARBA" id="ARBA00023136"/>
    </source>
</evidence>
<feature type="transmembrane region" description="Helical" evidence="7">
    <location>
        <begin position="599"/>
        <end position="621"/>
    </location>
</feature>
<evidence type="ECO:0000256" key="1">
    <source>
        <dbReference type="ARBA" id="ARBA00004651"/>
    </source>
</evidence>
<dbReference type="InterPro" id="IPR018393">
    <property type="entry name" value="NADHpl_OxRdtase_5_subgr"/>
</dbReference>
<feature type="transmembrane region" description="Helical" evidence="7">
    <location>
        <begin position="373"/>
        <end position="391"/>
    </location>
</feature>
<keyword evidence="3 6" id="KW-0812">Transmembrane</keyword>
<evidence type="ECO:0000313" key="11">
    <source>
        <dbReference type="Proteomes" id="UP000234748"/>
    </source>
</evidence>
<dbReference type="InterPro" id="IPR001516">
    <property type="entry name" value="Proton_antipo_N"/>
</dbReference>
<evidence type="ECO:0000259" key="8">
    <source>
        <dbReference type="Pfam" id="PF00361"/>
    </source>
</evidence>
<feature type="transmembrane region" description="Helical" evidence="7">
    <location>
        <begin position="453"/>
        <end position="475"/>
    </location>
</feature>
<feature type="transmembrane region" description="Helical" evidence="7">
    <location>
        <begin position="112"/>
        <end position="130"/>
    </location>
</feature>
<evidence type="ECO:0000256" key="7">
    <source>
        <dbReference type="SAM" id="Phobius"/>
    </source>
</evidence>
<dbReference type="NCBIfam" id="TIGR01974">
    <property type="entry name" value="NDH_I_L"/>
    <property type="match status" value="1"/>
</dbReference>
<reference evidence="10 11" key="1">
    <citation type="submission" date="2017-11" db="EMBL/GenBank/DDBJ databases">
        <title>Comparitive Functional Genomics of Dry Heat Resistant strains isolated from the Viking Spacecraft.</title>
        <authorList>
            <person name="Seuylemezian A."/>
            <person name="Cooper K."/>
            <person name="Vaishampayan P."/>
        </authorList>
    </citation>
    <scope>NUCLEOTIDE SEQUENCE [LARGE SCALE GENOMIC DNA]</scope>
    <source>
        <strain evidence="10 11">V1-29</strain>
    </source>
</reference>
<dbReference type="RefSeq" id="WP_101639762.1">
    <property type="nucleotide sequence ID" value="NZ_PGUY01000002.1"/>
</dbReference>
<feature type="transmembrane region" description="Helical" evidence="7">
    <location>
        <begin position="406"/>
        <end position="432"/>
    </location>
</feature>
<proteinExistence type="inferred from homology"/>
<dbReference type="InterPro" id="IPR001750">
    <property type="entry name" value="ND/Mrp_TM"/>
</dbReference>
<evidence type="ECO:0000259" key="9">
    <source>
        <dbReference type="Pfam" id="PF00662"/>
    </source>
</evidence>
<feature type="transmembrane region" description="Helical" evidence="7">
    <location>
        <begin position="81"/>
        <end position="100"/>
    </location>
</feature>
<dbReference type="Pfam" id="PF00361">
    <property type="entry name" value="Proton_antipo_M"/>
    <property type="match status" value="1"/>
</dbReference>
<evidence type="ECO:0000256" key="3">
    <source>
        <dbReference type="ARBA" id="ARBA00022692"/>
    </source>
</evidence>
<dbReference type="Proteomes" id="UP000234748">
    <property type="component" value="Unassembled WGS sequence"/>
</dbReference>
<dbReference type="PRINTS" id="PR01434">
    <property type="entry name" value="NADHDHGNASE5"/>
</dbReference>
<keyword evidence="11" id="KW-1185">Reference proteome</keyword>
<feature type="transmembrane region" description="Helical" evidence="7">
    <location>
        <begin position="6"/>
        <end position="23"/>
    </location>
</feature>
<protein>
    <submittedName>
        <fullName evidence="10">NADH-quinone oxidoreductase subunit L</fullName>
    </submittedName>
</protein>
<evidence type="ECO:0000256" key="4">
    <source>
        <dbReference type="ARBA" id="ARBA00022989"/>
    </source>
</evidence>
<dbReference type="PANTHER" id="PTHR42829">
    <property type="entry name" value="NADH-UBIQUINONE OXIDOREDUCTASE CHAIN 5"/>
    <property type="match status" value="1"/>
</dbReference>
<sequence length="622" mass="68410">MMENAWIIPLFPLISFLLLLLLGKRLKESSAYIGIAFTLFSLIFSLLVLGDRFTSPTYKTGAEWLKIGDVRIRAGFEVNQLNALMLVIVSLVSFLVHMYSKGYMQGEKRFSVFYAYLGLFTFAMLGLVISPNLLQLYVFWELVGLGSFLLIGFYFYKEEAKQAAKKAFIMTRIGDVGLFIGMILLFWETGSFEYDAIFKAAHEGNLSEGMITLTAILIFIGAMGKSGQFPLHTWLPDAMEGPTPVSALIHAATMVAAGVYLVASMFPLFSESSTAMLIVAATGAFTAIFAASIGLVQTDIKRVLAYSTVSQLGYMMLALGTAGYVAGVFHLMTHAFFKALLFLAAGSVIHAVHTQNIEEMGGLWKKLRITGPLFLIGTLAISGVPLFSGFFSKDEILVSAWNHGNYFLFLLALIAAFFTAFYMFRLFFLVFAGVPKKEAGNVHESPASMTIPMLVLGVLAIVSGYVNTPWFGTFLGDWLTKGNTYLEHGHGDSPVWIMLAATIVSLAGIILAYLIYSKRTISRDWLGGQGSMLHNILFNKYYADEFYNLSIVRLTGILGVFFSYIDRFIVEGLVSLVTGTVQKLGKMGSRMQTGQVQQYGTIAFFGLAVLLILFALTGGIFE</sequence>
<feature type="transmembrane region" description="Helical" evidence="7">
    <location>
        <begin position="331"/>
        <end position="352"/>
    </location>
</feature>
<dbReference type="PANTHER" id="PTHR42829:SF2">
    <property type="entry name" value="NADH-UBIQUINONE OXIDOREDUCTASE CHAIN 5"/>
    <property type="match status" value="1"/>
</dbReference>
<feature type="transmembrane region" description="Helical" evidence="7">
    <location>
        <begin position="245"/>
        <end position="269"/>
    </location>
</feature>
<keyword evidence="4 7" id="KW-1133">Transmembrane helix</keyword>
<name>A0A2N5MBJ4_9BACI</name>
<comment type="similarity">
    <text evidence="2">Belongs to the CPA3 antiporters (TC 2.A.63) subunit A family.</text>
</comment>
<feature type="transmembrane region" description="Helical" evidence="7">
    <location>
        <begin position="30"/>
        <end position="49"/>
    </location>
</feature>
<dbReference type="GO" id="GO:0015990">
    <property type="term" value="P:electron transport coupled proton transport"/>
    <property type="evidence" value="ECO:0007669"/>
    <property type="project" value="TreeGrafter"/>
</dbReference>
<dbReference type="Gene3D" id="1.20.5.2700">
    <property type="match status" value="1"/>
</dbReference>
<keyword evidence="5 7" id="KW-0472">Membrane</keyword>
<organism evidence="10 11">
    <name type="scientific">Peribacillus deserti</name>
    <dbReference type="NCBI Taxonomy" id="673318"/>
    <lineage>
        <taxon>Bacteria</taxon>
        <taxon>Bacillati</taxon>
        <taxon>Bacillota</taxon>
        <taxon>Bacilli</taxon>
        <taxon>Bacillales</taxon>
        <taxon>Bacillaceae</taxon>
        <taxon>Peribacillus</taxon>
    </lineage>
</organism>
<dbReference type="PRINTS" id="PR01435">
    <property type="entry name" value="NPOXDRDTASE5"/>
</dbReference>
<dbReference type="GO" id="GO:0042773">
    <property type="term" value="P:ATP synthesis coupled electron transport"/>
    <property type="evidence" value="ECO:0007669"/>
    <property type="project" value="InterPro"/>
</dbReference>